<reference evidence="5" key="2">
    <citation type="submission" date="2021-04" db="EMBL/GenBank/DDBJ databases">
        <authorList>
            <person name="Gilroy R."/>
        </authorList>
    </citation>
    <scope>NUCLEOTIDE SEQUENCE</scope>
    <source>
        <strain evidence="5">Gambia16-930</strain>
    </source>
</reference>
<reference evidence="5" key="1">
    <citation type="journal article" date="2021" name="PeerJ">
        <title>Extensive microbial diversity within the chicken gut microbiome revealed by metagenomics and culture.</title>
        <authorList>
            <person name="Gilroy R."/>
            <person name="Ravi A."/>
            <person name="Getino M."/>
            <person name="Pursley I."/>
            <person name="Horton D.L."/>
            <person name="Alikhan N.F."/>
            <person name="Baker D."/>
            <person name="Gharbi K."/>
            <person name="Hall N."/>
            <person name="Watson M."/>
            <person name="Adriaenssens E.M."/>
            <person name="Foster-Nyarko E."/>
            <person name="Jarju S."/>
            <person name="Secka A."/>
            <person name="Antonio M."/>
            <person name="Oren A."/>
            <person name="Chaudhuri R.R."/>
            <person name="La Ragione R."/>
            <person name="Hildebrand F."/>
            <person name="Pallen M.J."/>
        </authorList>
    </citation>
    <scope>NUCLEOTIDE SEQUENCE</scope>
    <source>
        <strain evidence="5">Gambia16-930</strain>
    </source>
</reference>
<feature type="domain" description="4Fe-4S ferredoxin-type" evidence="4">
    <location>
        <begin position="58"/>
        <end position="88"/>
    </location>
</feature>
<evidence type="ECO:0000256" key="2">
    <source>
        <dbReference type="ARBA" id="ARBA00023004"/>
    </source>
</evidence>
<dbReference type="InterPro" id="IPR004452">
    <property type="entry name" value="LutB/LldF"/>
</dbReference>
<evidence type="ECO:0000313" key="6">
    <source>
        <dbReference type="Proteomes" id="UP000824267"/>
    </source>
</evidence>
<accession>A0A9D1UGQ1</accession>
<dbReference type="GO" id="GO:0051536">
    <property type="term" value="F:iron-sulfur cluster binding"/>
    <property type="evidence" value="ECO:0007669"/>
    <property type="project" value="UniProtKB-KW"/>
</dbReference>
<evidence type="ECO:0000256" key="1">
    <source>
        <dbReference type="ARBA" id="ARBA00022723"/>
    </source>
</evidence>
<evidence type="ECO:0000256" key="3">
    <source>
        <dbReference type="ARBA" id="ARBA00023014"/>
    </source>
</evidence>
<organism evidence="5 6">
    <name type="scientific">Candidatus Onthomorpha intestinigallinarum</name>
    <dbReference type="NCBI Taxonomy" id="2840880"/>
    <lineage>
        <taxon>Bacteria</taxon>
        <taxon>Pseudomonadati</taxon>
        <taxon>Bacteroidota</taxon>
        <taxon>Bacteroidia</taxon>
        <taxon>Bacteroidales</taxon>
        <taxon>Candidatus Onthomorpha</taxon>
    </lineage>
</organism>
<dbReference type="PROSITE" id="PS51379">
    <property type="entry name" value="4FE4S_FER_2"/>
    <property type="match status" value="1"/>
</dbReference>
<evidence type="ECO:0000313" key="5">
    <source>
        <dbReference type="EMBL" id="HIW87209.1"/>
    </source>
</evidence>
<dbReference type="InterPro" id="IPR009051">
    <property type="entry name" value="Helical_ferredxn"/>
</dbReference>
<dbReference type="Pfam" id="PF13183">
    <property type="entry name" value="Fer4_8"/>
    <property type="match status" value="1"/>
</dbReference>
<protein>
    <submittedName>
        <fullName evidence="5">4Fe-4S dicluster domain-containing protein</fullName>
    </submittedName>
</protein>
<sequence>KFICNIKDIELFSHIYSIYRENVDFPFLSAVFNPDNSAEGTESHVFLVDNGRSNILATKNQRKALLCIDCGACKRVCPVYNTISDEPYNNVFTGPLANVVLPFLENFESHKHLSFNSVLCGNCSKICPVNIPLTDLMIENRNFFFESKIMDFGDNMFASKLKKFLIDRSKMNKKSWRKGMKIKLIIPSSVRKTRQMPKFADESFNVIRTKQQLDR</sequence>
<feature type="non-terminal residue" evidence="5">
    <location>
        <position position="1"/>
    </location>
</feature>
<dbReference type="Gene3D" id="1.10.1060.10">
    <property type="entry name" value="Alpha-helical ferredoxin"/>
    <property type="match status" value="1"/>
</dbReference>
<keyword evidence="3" id="KW-0411">Iron-sulfur</keyword>
<keyword evidence="2" id="KW-0408">Iron</keyword>
<dbReference type="Proteomes" id="UP000824267">
    <property type="component" value="Unassembled WGS sequence"/>
</dbReference>
<proteinExistence type="predicted"/>
<name>A0A9D1UGQ1_9BACT</name>
<keyword evidence="1" id="KW-0479">Metal-binding</keyword>
<gene>
    <name evidence="5" type="ORF">IAC47_02920</name>
</gene>
<dbReference type="EMBL" id="DXGG01000100">
    <property type="protein sequence ID" value="HIW87209.1"/>
    <property type="molecule type" value="Genomic_DNA"/>
</dbReference>
<dbReference type="GO" id="GO:0006089">
    <property type="term" value="P:lactate metabolic process"/>
    <property type="evidence" value="ECO:0007669"/>
    <property type="project" value="InterPro"/>
</dbReference>
<dbReference type="PANTHER" id="PTHR47153">
    <property type="entry name" value="LACTATE UTILIZATION PROTEIN B"/>
    <property type="match status" value="1"/>
</dbReference>
<dbReference type="SUPFAM" id="SSF46548">
    <property type="entry name" value="alpha-helical ferredoxin"/>
    <property type="match status" value="1"/>
</dbReference>
<dbReference type="InterPro" id="IPR017896">
    <property type="entry name" value="4Fe4S_Fe-S-bd"/>
</dbReference>
<comment type="caution">
    <text evidence="5">The sequence shown here is derived from an EMBL/GenBank/DDBJ whole genome shotgun (WGS) entry which is preliminary data.</text>
</comment>
<dbReference type="GO" id="GO:0046872">
    <property type="term" value="F:metal ion binding"/>
    <property type="evidence" value="ECO:0007669"/>
    <property type="project" value="UniProtKB-KW"/>
</dbReference>
<evidence type="ECO:0000259" key="4">
    <source>
        <dbReference type="PROSITE" id="PS51379"/>
    </source>
</evidence>
<dbReference type="AlphaFoldDB" id="A0A9D1UGQ1"/>
<dbReference type="InterPro" id="IPR017900">
    <property type="entry name" value="4Fe4S_Fe_S_CS"/>
</dbReference>
<dbReference type="PANTHER" id="PTHR47153:SF2">
    <property type="entry name" value="LACTATE UTILIZATION PROTEIN B"/>
    <property type="match status" value="1"/>
</dbReference>
<dbReference type="PROSITE" id="PS00198">
    <property type="entry name" value="4FE4S_FER_1"/>
    <property type="match status" value="1"/>
</dbReference>